<dbReference type="Pfam" id="PF01408">
    <property type="entry name" value="GFO_IDH_MocA"/>
    <property type="match status" value="1"/>
</dbReference>
<evidence type="ECO:0000313" key="3">
    <source>
        <dbReference type="EMBL" id="BDS06721.1"/>
    </source>
</evidence>
<name>A0AAT9FLB1_9BACT</name>
<dbReference type="AlphaFoldDB" id="A0AAT9FLB1"/>
<dbReference type="SUPFAM" id="SSF51735">
    <property type="entry name" value="NAD(P)-binding Rossmann-fold domains"/>
    <property type="match status" value="1"/>
</dbReference>
<dbReference type="InterPro" id="IPR051450">
    <property type="entry name" value="Gfo/Idh/MocA_Oxidoreductases"/>
</dbReference>
<proteinExistence type="predicted"/>
<dbReference type="InterPro" id="IPR004104">
    <property type="entry name" value="Gfo/Idh/MocA-like_OxRdtase_C"/>
</dbReference>
<evidence type="ECO:0000259" key="2">
    <source>
        <dbReference type="Pfam" id="PF02894"/>
    </source>
</evidence>
<organism evidence="3">
    <name type="scientific">Oceaniferula spumae</name>
    <dbReference type="NCBI Taxonomy" id="2979115"/>
    <lineage>
        <taxon>Bacteria</taxon>
        <taxon>Pseudomonadati</taxon>
        <taxon>Verrucomicrobiota</taxon>
        <taxon>Verrucomicrobiia</taxon>
        <taxon>Verrucomicrobiales</taxon>
        <taxon>Verrucomicrobiaceae</taxon>
        <taxon>Oceaniferula</taxon>
    </lineage>
</organism>
<feature type="domain" description="Gfo/Idh/MocA-like oxidoreductase N-terminal" evidence="1">
    <location>
        <begin position="13"/>
        <end position="131"/>
    </location>
</feature>
<accession>A0AAT9FLB1</accession>
<dbReference type="Pfam" id="PF02894">
    <property type="entry name" value="GFO_IDH_MocA_C"/>
    <property type="match status" value="1"/>
</dbReference>
<dbReference type="KEGG" id="osu:NT6N_17610"/>
<dbReference type="GO" id="GO:0000166">
    <property type="term" value="F:nucleotide binding"/>
    <property type="evidence" value="ECO:0007669"/>
    <property type="project" value="InterPro"/>
</dbReference>
<dbReference type="EMBL" id="AP026866">
    <property type="protein sequence ID" value="BDS06721.1"/>
    <property type="molecule type" value="Genomic_DNA"/>
</dbReference>
<dbReference type="InterPro" id="IPR036291">
    <property type="entry name" value="NAD(P)-bd_dom_sf"/>
</dbReference>
<dbReference type="Gene3D" id="3.30.360.10">
    <property type="entry name" value="Dihydrodipicolinate Reductase, domain 2"/>
    <property type="match status" value="1"/>
</dbReference>
<dbReference type="Gene3D" id="3.40.50.720">
    <property type="entry name" value="NAD(P)-binding Rossmann-like Domain"/>
    <property type="match status" value="1"/>
</dbReference>
<dbReference type="InterPro" id="IPR000683">
    <property type="entry name" value="Gfo/Idh/MocA-like_OxRdtase_N"/>
</dbReference>
<dbReference type="SUPFAM" id="SSF55347">
    <property type="entry name" value="Glyceraldehyde-3-phosphate dehydrogenase-like, C-terminal domain"/>
    <property type="match status" value="1"/>
</dbReference>
<evidence type="ECO:0000259" key="1">
    <source>
        <dbReference type="Pfam" id="PF01408"/>
    </source>
</evidence>
<dbReference type="PANTHER" id="PTHR43377:SF2">
    <property type="entry name" value="BINDING ROSSMANN FOLD OXIDOREDUCTASE, PUTATIVE (AFU_ORTHOLOGUE AFUA_4G00560)-RELATED"/>
    <property type="match status" value="1"/>
</dbReference>
<reference evidence="3" key="1">
    <citation type="submission" date="2024-07" db="EMBL/GenBank/DDBJ databases">
        <title>Complete genome sequence of Verrucomicrobiaceae bacterium NT6N.</title>
        <authorList>
            <person name="Huang C."/>
            <person name="Takami H."/>
            <person name="Hamasaki K."/>
        </authorList>
    </citation>
    <scope>NUCLEOTIDE SEQUENCE</scope>
    <source>
        <strain evidence="3">NT6N</strain>
    </source>
</reference>
<feature type="domain" description="Gfo/Idh/MocA-like oxidoreductase C-terminal" evidence="2">
    <location>
        <begin position="148"/>
        <end position="353"/>
    </location>
</feature>
<gene>
    <name evidence="3" type="ORF">NT6N_17610</name>
</gene>
<sequence>MSSIPQNLSTPLTIATCGCGSRARTYSKIARTLGDRYSIVAGADPIPERLEAMREISGNDDFLAFSSADEMLEHDRLADVMIIGTQDQYHFEPAKKALEKGYHLLLEKPAAQTKEEVLELAQLAKKYDRKILLCFVLRYTPFYSKVHEVIRSGQLGDIISIHACEGVEAWHQTHSFVRGHWGKSADSTPMIIAKCSHDTDYLAWLMSSRCTSVSSFGRLSHFREENAPEGATDRCTSGCPHAAPQGGTCMYDAHHYLDKNKRWLDMVFPHPTKRSDEEVLEWLKVSPWGRCAWKCDNDVVDHQVVNMDFENGATASLTMTAFDVGRSIEIFGTKGSLRGGHALKESTDIDMSIRDHATGETENILLDDKAEDNYKGHGGGDFGLVNAMESIFRDEGPESSLIENSIEGILIGFAAEESRLNNGRVVEINR</sequence>
<dbReference type="PANTHER" id="PTHR43377">
    <property type="entry name" value="BILIVERDIN REDUCTASE A"/>
    <property type="match status" value="1"/>
</dbReference>
<protein>
    <submittedName>
        <fullName evidence="3">Oxidoreductase</fullName>
    </submittedName>
</protein>